<evidence type="ECO:0000313" key="9">
    <source>
        <dbReference type="Proteomes" id="UP000638353"/>
    </source>
</evidence>
<evidence type="ECO:0000259" key="7">
    <source>
        <dbReference type="PROSITE" id="PS50847"/>
    </source>
</evidence>
<dbReference type="InterPro" id="IPR047589">
    <property type="entry name" value="DUF11_rpt"/>
</dbReference>
<reference evidence="8" key="2">
    <citation type="submission" date="2020-09" db="EMBL/GenBank/DDBJ databases">
        <authorList>
            <person name="Sun Q."/>
            <person name="Ohkuma M."/>
        </authorList>
    </citation>
    <scope>NUCLEOTIDE SEQUENCE</scope>
    <source>
        <strain evidence="8">JCM 4637</strain>
    </source>
</reference>
<evidence type="ECO:0000256" key="4">
    <source>
        <dbReference type="ARBA" id="ARBA00023088"/>
    </source>
</evidence>
<dbReference type="NCBIfam" id="TIGR04226">
    <property type="entry name" value="RrgB_K2N_iso_D2"/>
    <property type="match status" value="3"/>
</dbReference>
<dbReference type="NCBIfam" id="TIGR01451">
    <property type="entry name" value="B_ant_repeat"/>
    <property type="match status" value="3"/>
</dbReference>
<dbReference type="NCBIfam" id="TIGR01167">
    <property type="entry name" value="LPXTG_anchor"/>
    <property type="match status" value="1"/>
</dbReference>
<accession>A0A919CCN6</accession>
<dbReference type="PANTHER" id="PTHR34819">
    <property type="entry name" value="LARGE CYSTEINE-RICH PERIPLASMIC PROTEIN OMCB"/>
    <property type="match status" value="1"/>
</dbReference>
<proteinExistence type="predicted"/>
<keyword evidence="4" id="KW-0572">Peptidoglycan-anchor</keyword>
<feature type="compositionally biased region" description="Basic residues" evidence="5">
    <location>
        <begin position="1110"/>
        <end position="1121"/>
    </location>
</feature>
<reference evidence="8" key="1">
    <citation type="journal article" date="2014" name="Int. J. Syst. Evol. Microbiol.">
        <title>Complete genome sequence of Corynebacterium casei LMG S-19264T (=DSM 44701T), isolated from a smear-ripened cheese.</title>
        <authorList>
            <consortium name="US DOE Joint Genome Institute (JGI-PGF)"/>
            <person name="Walter F."/>
            <person name="Albersmeier A."/>
            <person name="Kalinowski J."/>
            <person name="Ruckert C."/>
        </authorList>
    </citation>
    <scope>NUCLEOTIDE SEQUENCE</scope>
    <source>
        <strain evidence="8">JCM 4637</strain>
    </source>
</reference>
<organism evidence="8 9">
    <name type="scientific">Streptomyces finlayi</name>
    <dbReference type="NCBI Taxonomy" id="67296"/>
    <lineage>
        <taxon>Bacteria</taxon>
        <taxon>Bacillati</taxon>
        <taxon>Actinomycetota</taxon>
        <taxon>Actinomycetes</taxon>
        <taxon>Kitasatosporales</taxon>
        <taxon>Streptomycetaceae</taxon>
        <taxon>Streptomyces</taxon>
    </lineage>
</organism>
<dbReference type="Pfam" id="PF25549">
    <property type="entry name" value="DUF7927"/>
    <property type="match status" value="6"/>
</dbReference>
<dbReference type="AlphaFoldDB" id="A0A919CCN6"/>
<evidence type="ECO:0000256" key="5">
    <source>
        <dbReference type="SAM" id="MobiDB-lite"/>
    </source>
</evidence>
<feature type="region of interest" description="Disordered" evidence="5">
    <location>
        <begin position="1088"/>
        <end position="1133"/>
    </location>
</feature>
<keyword evidence="3" id="KW-0732">Signal</keyword>
<dbReference type="InterPro" id="IPR057687">
    <property type="entry name" value="DUF7927"/>
</dbReference>
<feature type="transmembrane region" description="Helical" evidence="6">
    <location>
        <begin position="21"/>
        <end position="44"/>
    </location>
</feature>
<protein>
    <recommendedName>
        <fullName evidence="7">Gram-positive cocci surface proteins LPxTG domain-containing protein</fullName>
    </recommendedName>
</protein>
<dbReference type="Gene3D" id="2.60.40.740">
    <property type="match status" value="3"/>
</dbReference>
<evidence type="ECO:0000256" key="3">
    <source>
        <dbReference type="ARBA" id="ARBA00022729"/>
    </source>
</evidence>
<evidence type="ECO:0000256" key="1">
    <source>
        <dbReference type="ARBA" id="ARBA00022512"/>
    </source>
</evidence>
<comment type="caution">
    <text evidence="8">The sequence shown here is derived from an EMBL/GenBank/DDBJ whole genome shotgun (WGS) entry which is preliminary data.</text>
</comment>
<keyword evidence="6" id="KW-1133">Transmembrane helix</keyword>
<keyword evidence="1" id="KW-0134">Cell wall</keyword>
<dbReference type="PROSITE" id="PS50847">
    <property type="entry name" value="GRAM_POS_ANCHORING"/>
    <property type="match status" value="1"/>
</dbReference>
<evidence type="ECO:0000313" key="8">
    <source>
        <dbReference type="EMBL" id="GHD07241.1"/>
    </source>
</evidence>
<keyword evidence="6" id="KW-0472">Membrane</keyword>
<gene>
    <name evidence="8" type="ORF">GCM10010334_59590</name>
</gene>
<dbReference type="EMBL" id="BMVC01000013">
    <property type="protein sequence ID" value="GHD07241.1"/>
    <property type="molecule type" value="Genomic_DNA"/>
</dbReference>
<dbReference type="InterPro" id="IPR019931">
    <property type="entry name" value="LPXTG_anchor"/>
</dbReference>
<keyword evidence="6" id="KW-0812">Transmembrane</keyword>
<sequence>MSVDSVRHDGLQWSSKLRRRFTKAGVVTVGVATLMSAVNAPAFADQPAPGAQRAAFAETIDFGEPPTASLSDVSRAPFPCGGYINQGPSTDEVITTWSGAASRWTGACPPNSVAIGTQSGIGFKPSVNQIQEVEKDFQMAAVSRYNNVISGGGSNPRITGKLHLLLQKKDVVCTWLVIETDNRPGDVPDPVTIDCGGTIEPFTSANGKKYELDLRGFREGTRDAGGNVTCQPTNPLIQTWQTLENATTGACLFARLVGVPQQLEVKKTVDKATAQYGDVVTYTVTGTNTGTQPLNPATITDDMTKVMDAAEITGVQSATIDGQPADPPSYDANTKKLTWSGNLAVGQKVEITYRVRTKKLAGSDDQLDNVITAPDSNCANGTAADCKTNTKITEVPLKVKKAVSKTTAEADDTVTYTVEVENPGNARDEVEVVDDMTAVLDAADVTGTPRATVNGTATTSVATFDAANKRLTWKGPLAAGAKLVLTYDVKIKNPLAGDKKLDNVVKVTGSNCEAGTAPECKTQVTTIETPLKVKKVVDRTTAESDDIVKYTVEVENPGAGRASVTVTDDLSKVLDAADFDGTPSATVDGAPAGTATFDAAGQKLTWTGPLARGKKLLLTYQVKVKNPASGDKLLDNKIGVPDSNCADGSTDPLCKTNVRIIEQPLKVTKSVGQKVAGSRNAVAYTIVVENPGAARSVTVTDDLTEVLDAASLTGTPSAQVNGAPAAAPVYDRATKKLTWTGPLAKGARLTITYTVTTGRVASGDKALDNGVTVPGSNCETAAADPKCKTTVPIAEVTMKKSGRPDTPRVGQKYFYTITLTNTGKVDLVGGARLKATDNLTDVVDDANYNNDARVVSGPAGRLSFTAGTTTSLNWEGDLRVGESVNITYSVTVKRRNLGNMSLNNSLSSTYDLSSIRGARRADEVGKDSGICENGEENCETTGGIAYLQTAKSASPAKVKQGEKVTYTWTLTSTGKADVQGDPAFDYVVDAMPGILKYAEYNKDVKVEGPGTVTFEEGKLKWTGPLKKGEKAVVTFSVTVRKDALKSLTDKGGATMTNTVNSEYNCWPGDPNEPPENVCSAKVRIVPPNVIPPKPKPKPDPCSHKPGAKNPCKKPHGHKPGHKPMSGATGQLAQTGGDTDSLLAIGGVSGLLLLGGGLTLVAARRRNH</sequence>
<keyword evidence="2" id="KW-0964">Secreted</keyword>
<dbReference type="Proteomes" id="UP000638353">
    <property type="component" value="Unassembled WGS sequence"/>
</dbReference>
<dbReference type="InterPro" id="IPR026466">
    <property type="entry name" value="Fim_isopep_form_D2_dom"/>
</dbReference>
<feature type="transmembrane region" description="Helical" evidence="6">
    <location>
        <begin position="1141"/>
        <end position="1162"/>
    </location>
</feature>
<dbReference type="InterPro" id="IPR051172">
    <property type="entry name" value="Chlamydia_OmcB"/>
</dbReference>
<evidence type="ECO:0000256" key="2">
    <source>
        <dbReference type="ARBA" id="ARBA00022525"/>
    </source>
</evidence>
<evidence type="ECO:0000256" key="6">
    <source>
        <dbReference type="SAM" id="Phobius"/>
    </source>
</evidence>
<name>A0A919CCN6_9ACTN</name>
<feature type="domain" description="Gram-positive cocci surface proteins LPxTG" evidence="7">
    <location>
        <begin position="1131"/>
        <end position="1167"/>
    </location>
</feature>